<keyword evidence="2" id="KW-0902">Two-component regulatory system</keyword>
<dbReference type="InterPro" id="IPR003594">
    <property type="entry name" value="HATPase_dom"/>
</dbReference>
<sequence length="576" mass="65347">MKLLNIRLKPKFMLVFCSLMLFSVVTVLATSVYVFRQYEEELYRNTSQFLNMSIDSIEQELSAVDKTSAYVVTGDVVQDILRDPGLDFSTREPVYPFGRAYLSLNDLLLNHYGRLPYVLSAAVCVNGKSLGIGDAYAMEAALIEELTLEASKGGGRPVLHESGGRLFYVRSIVSMREMNMRPIGLLALQVDLQRIVSDSLKSRENLNYQPEIVIFSKNGGLLFTSFTEAGEEFRVQPAENGYRVCRLEGRDYFVSYATHSAFGMSYAMYLPFDSVARSLRLLRTMTFVAAVLVMLVNTLFCSKLVSQIIQQFNVLVTKMRLFQAGRYEELDRYRSDNRKDEVGYLNRSFDKMAGDVKRLVEENYLTKIAVQEAQLKSLQNQIDPHFLFNILQTINWKAKTGKQEEISHITEALGKILRYTLYKKETLVPLREELEIVEGYVSIQKYRYGERLSVLIEAPKKWGGAMIPPMALQNLAENSIKHALENMLEPCVIRIGAGESGDELLLFVEDNGPGIDEDTLKKLENPAGADEGIGLINIRKRLSLLLGERYTLRVYNTGRGTRAELLLPKPGDEKWR</sequence>
<keyword evidence="3" id="KW-1133">Transmembrane helix</keyword>
<reference evidence="6 8" key="3">
    <citation type="submission" date="2020-11" db="EMBL/GenBank/DDBJ databases">
        <title>Closed and high quality bacterial genomes of the OMM12 community.</title>
        <authorList>
            <person name="Marbouty M."/>
            <person name="Lamy-Besnier Q."/>
            <person name="Debarbieux L."/>
            <person name="Koszul R."/>
        </authorList>
    </citation>
    <scope>NUCLEOTIDE SEQUENCE [LARGE SCALE GENOMIC DNA]</scope>
    <source>
        <strain evidence="6 8">KB18</strain>
    </source>
</reference>
<dbReference type="Pfam" id="PF02518">
    <property type="entry name" value="HATPase_c"/>
    <property type="match status" value="1"/>
</dbReference>
<dbReference type="InterPro" id="IPR036890">
    <property type="entry name" value="HATPase_C_sf"/>
</dbReference>
<proteinExistence type="predicted"/>
<dbReference type="EMBL" id="CP065321">
    <property type="protein sequence ID" value="QQR29866.1"/>
    <property type="molecule type" value="Genomic_DNA"/>
</dbReference>
<dbReference type="Pfam" id="PF06580">
    <property type="entry name" value="His_kinase"/>
    <property type="match status" value="1"/>
</dbReference>
<dbReference type="RefSeq" id="WP_066533737.1">
    <property type="nucleotide sequence ID" value="NZ_CP021422.1"/>
</dbReference>
<dbReference type="Proteomes" id="UP000596035">
    <property type="component" value="Chromosome"/>
</dbReference>
<organism evidence="6 8">
    <name type="scientific">Acutalibacter muris</name>
    <dbReference type="NCBI Taxonomy" id="1796620"/>
    <lineage>
        <taxon>Bacteria</taxon>
        <taxon>Bacillati</taxon>
        <taxon>Bacillota</taxon>
        <taxon>Clostridia</taxon>
        <taxon>Eubacteriales</taxon>
        <taxon>Acutalibacteraceae</taxon>
        <taxon>Acutalibacter</taxon>
    </lineage>
</organism>
<dbReference type="Gene3D" id="3.30.565.10">
    <property type="entry name" value="Histidine kinase-like ATPase, C-terminal domain"/>
    <property type="match status" value="1"/>
</dbReference>
<evidence type="ECO:0000313" key="5">
    <source>
        <dbReference type="EMBL" id="ASB40586.1"/>
    </source>
</evidence>
<dbReference type="SMART" id="SM00387">
    <property type="entry name" value="HATPase_c"/>
    <property type="match status" value="1"/>
</dbReference>
<evidence type="ECO:0000313" key="6">
    <source>
        <dbReference type="EMBL" id="QQR29866.1"/>
    </source>
</evidence>
<dbReference type="GO" id="GO:0000155">
    <property type="term" value="F:phosphorelay sensor kinase activity"/>
    <property type="evidence" value="ECO:0007669"/>
    <property type="project" value="InterPro"/>
</dbReference>
<dbReference type="PANTHER" id="PTHR34220">
    <property type="entry name" value="SENSOR HISTIDINE KINASE YPDA"/>
    <property type="match status" value="1"/>
</dbReference>
<keyword evidence="3" id="KW-0812">Transmembrane</keyword>
<feature type="transmembrane region" description="Helical" evidence="3">
    <location>
        <begin position="12"/>
        <end position="35"/>
    </location>
</feature>
<keyword evidence="1 6" id="KW-0418">Kinase</keyword>
<dbReference type="EMBL" id="CP021422">
    <property type="protein sequence ID" value="ASB40586.1"/>
    <property type="molecule type" value="Genomic_DNA"/>
</dbReference>
<keyword evidence="7" id="KW-1185">Reference proteome</keyword>
<evidence type="ECO:0000313" key="7">
    <source>
        <dbReference type="Proteomes" id="UP000196710"/>
    </source>
</evidence>
<dbReference type="InterPro" id="IPR005467">
    <property type="entry name" value="His_kinase_dom"/>
</dbReference>
<dbReference type="InterPro" id="IPR050640">
    <property type="entry name" value="Bact_2-comp_sensor_kinase"/>
</dbReference>
<feature type="domain" description="Histidine kinase" evidence="4">
    <location>
        <begin position="471"/>
        <end position="571"/>
    </location>
</feature>
<name>A0A1Z2XQ80_9FIRM</name>
<dbReference type="PROSITE" id="PS50109">
    <property type="entry name" value="HIS_KIN"/>
    <property type="match status" value="1"/>
</dbReference>
<dbReference type="InterPro" id="IPR010559">
    <property type="entry name" value="Sig_transdc_His_kin_internal"/>
</dbReference>
<accession>A0A1Z2XQ80</accession>
<evidence type="ECO:0000256" key="3">
    <source>
        <dbReference type="SAM" id="Phobius"/>
    </source>
</evidence>
<keyword evidence="1 6" id="KW-0808">Transferase</keyword>
<dbReference type="PANTHER" id="PTHR34220:SF7">
    <property type="entry name" value="SENSOR HISTIDINE KINASE YPDA"/>
    <property type="match status" value="1"/>
</dbReference>
<protein>
    <submittedName>
        <fullName evidence="6">Sensor histidine kinase</fullName>
    </submittedName>
</protein>
<evidence type="ECO:0000256" key="2">
    <source>
        <dbReference type="ARBA" id="ARBA00023012"/>
    </source>
</evidence>
<dbReference type="GO" id="GO:0016020">
    <property type="term" value="C:membrane"/>
    <property type="evidence" value="ECO:0007669"/>
    <property type="project" value="InterPro"/>
</dbReference>
<dbReference type="KEGG" id="amur:ADH66_07900"/>
<reference evidence="7" key="2">
    <citation type="submission" date="2017-05" db="EMBL/GenBank/DDBJ databases">
        <title>Improved OligoMM genomes.</title>
        <authorList>
            <person name="Garzetti D."/>
        </authorList>
    </citation>
    <scope>NUCLEOTIDE SEQUENCE [LARGE SCALE GENOMIC DNA]</scope>
    <source>
        <strain evidence="7">KB18</strain>
    </source>
</reference>
<keyword evidence="3" id="KW-0472">Membrane</keyword>
<dbReference type="Proteomes" id="UP000196710">
    <property type="component" value="Chromosome"/>
</dbReference>
<gene>
    <name evidence="5" type="ORF">ADH66_07900</name>
    <name evidence="6" type="ORF">I5Q82_17940</name>
</gene>
<dbReference type="Gene3D" id="6.10.340.10">
    <property type="match status" value="1"/>
</dbReference>
<evidence type="ECO:0000313" key="8">
    <source>
        <dbReference type="Proteomes" id="UP000596035"/>
    </source>
</evidence>
<evidence type="ECO:0000256" key="1">
    <source>
        <dbReference type="ARBA" id="ARBA00022777"/>
    </source>
</evidence>
<reference evidence="5" key="1">
    <citation type="journal article" date="2017" name="Genome Announc.">
        <title>High-Quality Whole-Genome Sequences of the Oligo-Mouse-Microbiota Bacterial Community.</title>
        <authorList>
            <person name="Garzetti D."/>
            <person name="Brugiroux S."/>
            <person name="Bunk B."/>
            <person name="Pukall R."/>
            <person name="McCoy K.D."/>
            <person name="Macpherson A.J."/>
            <person name="Stecher B."/>
        </authorList>
    </citation>
    <scope>NUCLEOTIDE SEQUENCE</scope>
    <source>
        <strain evidence="5">KB18</strain>
    </source>
</reference>
<evidence type="ECO:0000259" key="4">
    <source>
        <dbReference type="PROSITE" id="PS50109"/>
    </source>
</evidence>
<dbReference type="AlphaFoldDB" id="A0A1Z2XQ80"/>
<dbReference type="SUPFAM" id="SSF55874">
    <property type="entry name" value="ATPase domain of HSP90 chaperone/DNA topoisomerase II/histidine kinase"/>
    <property type="match status" value="1"/>
</dbReference>